<reference evidence="1 2" key="1">
    <citation type="journal article" date="2016" name="Environ. Microbiol.">
        <title>Genomic resolution of a cold subsurface aquifer community provides metabolic insights for novel microbes adapted to high CO concentrations.</title>
        <authorList>
            <person name="Probst A.J."/>
            <person name="Castelle C.J."/>
            <person name="Singh A."/>
            <person name="Brown C.T."/>
            <person name="Anantharaman K."/>
            <person name="Sharon I."/>
            <person name="Hug L.A."/>
            <person name="Burstein D."/>
            <person name="Emerson J.B."/>
            <person name="Thomas B.C."/>
            <person name="Banfield J.F."/>
        </authorList>
    </citation>
    <scope>NUCLEOTIDE SEQUENCE [LARGE SCALE GENOMIC DNA]</scope>
    <source>
        <strain evidence="1">CG2_30_40_21</strain>
    </source>
</reference>
<comment type="caution">
    <text evidence="1">The sequence shown here is derived from an EMBL/GenBank/DDBJ whole genome shotgun (WGS) entry which is preliminary data.</text>
</comment>
<protein>
    <submittedName>
        <fullName evidence="1">Uncharacterized protein</fullName>
    </submittedName>
</protein>
<evidence type="ECO:0000313" key="2">
    <source>
        <dbReference type="Proteomes" id="UP000183085"/>
    </source>
</evidence>
<dbReference type="AlphaFoldDB" id="A0A1J5E3F5"/>
<dbReference type="STRING" id="1817895.AUJ95_02050"/>
<dbReference type="EMBL" id="MNYI01000058">
    <property type="protein sequence ID" value="OIP42147.1"/>
    <property type="molecule type" value="Genomic_DNA"/>
</dbReference>
<organism evidence="1 2">
    <name type="scientific">Candidatus Desantisbacteria bacterium CG2_30_40_21</name>
    <dbReference type="NCBI Taxonomy" id="1817895"/>
    <lineage>
        <taxon>Bacteria</taxon>
        <taxon>Candidatus Desantisiibacteriota</taxon>
    </lineage>
</organism>
<name>A0A1J5E3F5_9BACT</name>
<sequence>MRPSQNQVDPHAVMREELRNENLILLQTEITGKEIIIKTSTYRNNKERKYLVEEVKDEYFKDAGKLVRGIRLINNKTSKEEQPLLKYPSELIAMTTENKQKKLTLRYTSDVNFTRDFRRLCRDTKPDLEIYFYY</sequence>
<proteinExistence type="predicted"/>
<dbReference type="Proteomes" id="UP000183085">
    <property type="component" value="Unassembled WGS sequence"/>
</dbReference>
<gene>
    <name evidence="1" type="ORF">AUJ95_02050</name>
</gene>
<evidence type="ECO:0000313" key="1">
    <source>
        <dbReference type="EMBL" id="OIP42147.1"/>
    </source>
</evidence>
<accession>A0A1J5E3F5</accession>